<comment type="caution">
    <text evidence="2">The sequence shown here is derived from an EMBL/GenBank/DDBJ whole genome shotgun (WGS) entry which is preliminary data.</text>
</comment>
<feature type="signal peptide" evidence="1">
    <location>
        <begin position="1"/>
        <end position="24"/>
    </location>
</feature>
<accession>A0A9X0CFY1</accession>
<evidence type="ECO:0000256" key="1">
    <source>
        <dbReference type="SAM" id="SignalP"/>
    </source>
</evidence>
<gene>
    <name evidence="2" type="ORF">OS493_011932</name>
</gene>
<dbReference type="EMBL" id="MU827782">
    <property type="protein sequence ID" value="KAJ7336710.1"/>
    <property type="molecule type" value="Genomic_DNA"/>
</dbReference>
<keyword evidence="1" id="KW-0732">Signal</keyword>
<dbReference type="Proteomes" id="UP001163046">
    <property type="component" value="Unassembled WGS sequence"/>
</dbReference>
<dbReference type="AlphaFoldDB" id="A0A9X0CFY1"/>
<evidence type="ECO:0000313" key="2">
    <source>
        <dbReference type="EMBL" id="KAJ7336710.1"/>
    </source>
</evidence>
<sequence length="115" mass="13119">MDAYRLLFLVAICGACVILQFSLAKSEENTQDRETDPDFQGLNIREKRSFRRCRYRCGYNLGLGGGSFGLGGVHLPILKGVDCQNNSRCAKRQERAYFNSYNFDVDYSHDVDESF</sequence>
<name>A0A9X0CFY1_9CNID</name>
<reference evidence="2" key="1">
    <citation type="submission" date="2023-01" db="EMBL/GenBank/DDBJ databases">
        <title>Genome assembly of the deep-sea coral Lophelia pertusa.</title>
        <authorList>
            <person name="Herrera S."/>
            <person name="Cordes E."/>
        </authorList>
    </citation>
    <scope>NUCLEOTIDE SEQUENCE</scope>
    <source>
        <strain evidence="2">USNM1676648</strain>
        <tissue evidence="2">Polyp</tissue>
    </source>
</reference>
<organism evidence="2 3">
    <name type="scientific">Desmophyllum pertusum</name>
    <dbReference type="NCBI Taxonomy" id="174260"/>
    <lineage>
        <taxon>Eukaryota</taxon>
        <taxon>Metazoa</taxon>
        <taxon>Cnidaria</taxon>
        <taxon>Anthozoa</taxon>
        <taxon>Hexacorallia</taxon>
        <taxon>Scleractinia</taxon>
        <taxon>Caryophylliina</taxon>
        <taxon>Caryophylliidae</taxon>
        <taxon>Desmophyllum</taxon>
    </lineage>
</organism>
<proteinExistence type="predicted"/>
<keyword evidence="3" id="KW-1185">Reference proteome</keyword>
<feature type="chain" id="PRO_5040908079" evidence="1">
    <location>
        <begin position="25"/>
        <end position="115"/>
    </location>
</feature>
<protein>
    <submittedName>
        <fullName evidence="2">Uncharacterized protein</fullName>
    </submittedName>
</protein>
<evidence type="ECO:0000313" key="3">
    <source>
        <dbReference type="Proteomes" id="UP001163046"/>
    </source>
</evidence>